<comment type="caution">
    <text evidence="1">The sequence shown here is derived from an EMBL/GenBank/DDBJ whole genome shotgun (WGS) entry which is preliminary data.</text>
</comment>
<name>A0A1W0E327_9MICR</name>
<evidence type="ECO:0000313" key="1">
    <source>
        <dbReference type="EMBL" id="OQS53633.1"/>
    </source>
</evidence>
<dbReference type="EMBL" id="MNPJ01000027">
    <property type="protein sequence ID" value="OQS53633.1"/>
    <property type="molecule type" value="Genomic_DNA"/>
</dbReference>
<organism evidence="1 2">
    <name type="scientific">Ecytonucleospora hepatopenaei</name>
    <dbReference type="NCBI Taxonomy" id="646526"/>
    <lineage>
        <taxon>Eukaryota</taxon>
        <taxon>Fungi</taxon>
        <taxon>Fungi incertae sedis</taxon>
        <taxon>Microsporidia</taxon>
        <taxon>Enterocytozoonidae</taxon>
        <taxon>Ecytonucleospora</taxon>
    </lineage>
</organism>
<keyword evidence="2" id="KW-1185">Reference proteome</keyword>
<evidence type="ECO:0000313" key="2">
    <source>
        <dbReference type="Proteomes" id="UP000192758"/>
    </source>
</evidence>
<proteinExistence type="predicted"/>
<gene>
    <name evidence="1" type="ORF">EHP00_1894</name>
</gene>
<reference evidence="1 2" key="1">
    <citation type="journal article" date="2017" name="Environ. Microbiol.">
        <title>Decay of the glycolytic pathway and adaptation to intranuclear parasitism within Enterocytozoonidae microsporidia.</title>
        <authorList>
            <person name="Wiredu Boakye D."/>
            <person name="Jaroenlak P."/>
            <person name="Prachumwat A."/>
            <person name="Williams T.A."/>
            <person name="Bateman K.S."/>
            <person name="Itsathitphaisarn O."/>
            <person name="Sritunyalucksana K."/>
            <person name="Paszkiewicz K.H."/>
            <person name="Moore K.A."/>
            <person name="Stentiford G.D."/>
            <person name="Williams B.A."/>
        </authorList>
    </citation>
    <scope>NUCLEOTIDE SEQUENCE [LARGE SCALE GENOMIC DNA]</scope>
    <source>
        <strain evidence="1 2">TH1</strain>
    </source>
</reference>
<dbReference type="VEuPathDB" id="MicrosporidiaDB:EHP00_1894"/>
<protein>
    <submittedName>
        <fullName evidence="1">Uncharacterized protein</fullName>
    </submittedName>
</protein>
<dbReference type="Proteomes" id="UP000192758">
    <property type="component" value="Unassembled WGS sequence"/>
</dbReference>
<sequence length="141" mass="16546">MLFLFYLRSIICLTINILDYFGKTYVVLNHDKEFALKHPNGMVENNKQIMLDLFHIKQNLLDHKIHLTVENVCLTLKFTRFNEVVLALLPFLDVSNKEMIKEKLWVLRMGLIIEEDDEETIKHMFGQMNVGSGDVEMESDD</sequence>
<dbReference type="AlphaFoldDB" id="A0A1W0E327"/>
<accession>A0A1W0E327</accession>